<dbReference type="OrthoDB" id="7068983at2"/>
<dbReference type="InterPro" id="IPR027598">
    <property type="entry name" value="Amphi-Trp_dom"/>
</dbReference>
<reference evidence="2 3" key="1">
    <citation type="submission" date="2018-09" db="EMBL/GenBank/DDBJ databases">
        <title>Complete genome sequence of Euzebya sp. DY32-46 isolated from seawater of Pacific Ocean.</title>
        <authorList>
            <person name="Xu L."/>
            <person name="Wu Y.-H."/>
            <person name="Xu X.-W."/>
        </authorList>
    </citation>
    <scope>NUCLEOTIDE SEQUENCE [LARGE SCALE GENOMIC DNA]</scope>
    <source>
        <strain evidence="2 3">DY32-46</strain>
    </source>
</reference>
<proteinExistence type="predicted"/>
<feature type="domain" description="Amphi-Trp" evidence="1">
    <location>
        <begin position="8"/>
        <end position="73"/>
    </location>
</feature>
<dbReference type="EMBL" id="CP031165">
    <property type="protein sequence ID" value="AXV07338.1"/>
    <property type="molecule type" value="Genomic_DNA"/>
</dbReference>
<sequence length="73" mass="8032">MTTLFESKSKQQMSREDAAALLRDLADALARHNSVGVDQDGRRVTVAVPDDVTVEFEVEVGPDGSEIELEISW</sequence>
<organism evidence="2 3">
    <name type="scientific">Euzebya pacifica</name>
    <dbReference type="NCBI Taxonomy" id="1608957"/>
    <lineage>
        <taxon>Bacteria</taxon>
        <taxon>Bacillati</taxon>
        <taxon>Actinomycetota</taxon>
        <taxon>Nitriliruptoria</taxon>
        <taxon>Euzebyales</taxon>
    </lineage>
</organism>
<protein>
    <recommendedName>
        <fullName evidence="1">Amphi-Trp domain-containing protein</fullName>
    </recommendedName>
</protein>
<dbReference type="KEGG" id="euz:DVS28_a2659"/>
<evidence type="ECO:0000259" key="1">
    <source>
        <dbReference type="Pfam" id="PF20068"/>
    </source>
</evidence>
<accession>A0A346XYP1</accession>
<evidence type="ECO:0000313" key="3">
    <source>
        <dbReference type="Proteomes" id="UP000264006"/>
    </source>
</evidence>
<keyword evidence="3" id="KW-1185">Reference proteome</keyword>
<gene>
    <name evidence="2" type="ORF">DVS28_a2659</name>
</gene>
<dbReference type="RefSeq" id="WP_114591842.1">
    <property type="nucleotide sequence ID" value="NZ_CAXIBR010000223.1"/>
</dbReference>
<dbReference type="AlphaFoldDB" id="A0A346XYP1"/>
<dbReference type="Proteomes" id="UP000264006">
    <property type="component" value="Chromosome"/>
</dbReference>
<name>A0A346XYP1_9ACTN</name>
<dbReference type="Pfam" id="PF20068">
    <property type="entry name" value="Amphi-Trp"/>
    <property type="match status" value="1"/>
</dbReference>
<evidence type="ECO:0000313" key="2">
    <source>
        <dbReference type="EMBL" id="AXV07338.1"/>
    </source>
</evidence>
<dbReference type="NCBIfam" id="TIGR04354">
    <property type="entry name" value="amphi-Trp"/>
    <property type="match status" value="1"/>
</dbReference>